<dbReference type="Proteomes" id="UP000319148">
    <property type="component" value="Unassembled WGS sequence"/>
</dbReference>
<comment type="caution">
    <text evidence="2">The sequence shown here is derived from an EMBL/GenBank/DDBJ whole genome shotgun (WGS) entry which is preliminary data.</text>
</comment>
<evidence type="ECO:0000313" key="2">
    <source>
        <dbReference type="EMBL" id="TPD59191.1"/>
    </source>
</evidence>
<keyword evidence="1" id="KW-0812">Transmembrane</keyword>
<gene>
    <name evidence="2" type="ORF">FIV46_13260</name>
</gene>
<name>A0A501PGS5_9PROT</name>
<evidence type="ECO:0000256" key="1">
    <source>
        <dbReference type="SAM" id="Phobius"/>
    </source>
</evidence>
<dbReference type="AlphaFoldDB" id="A0A501PGS5"/>
<accession>A0A501PGS5</accession>
<dbReference type="OrthoDB" id="8479681at2"/>
<keyword evidence="3" id="KW-1185">Reference proteome</keyword>
<proteinExistence type="predicted"/>
<organism evidence="2 3">
    <name type="scientific">Emcibacter nanhaiensis</name>
    <dbReference type="NCBI Taxonomy" id="1505037"/>
    <lineage>
        <taxon>Bacteria</taxon>
        <taxon>Pseudomonadati</taxon>
        <taxon>Pseudomonadota</taxon>
        <taxon>Alphaproteobacteria</taxon>
        <taxon>Emcibacterales</taxon>
        <taxon>Emcibacteraceae</taxon>
        <taxon>Emcibacter</taxon>
    </lineage>
</organism>
<keyword evidence="1" id="KW-1133">Transmembrane helix</keyword>
<protein>
    <submittedName>
        <fullName evidence="2">DUF3576 domain-containing protein</fullName>
    </submittedName>
</protein>
<evidence type="ECO:0000313" key="3">
    <source>
        <dbReference type="Proteomes" id="UP000319148"/>
    </source>
</evidence>
<dbReference type="InterPro" id="IPR021959">
    <property type="entry name" value="DUF3576"/>
</dbReference>
<sequence>MIFKRIKNTMAGGRQGMGVKFAALSILAAMMFSLGGCSIFGGGDKGASEARLEAAEEVYQIGVNAYLWRASLDTINFMPILQADQSSGVILTDWQTNPRDASERTKAEIQIVGKKLRADAVKVVIHRQQKQEGDWVSVGPRPGAEFKLTNAILLQARALRRNNAPLKN</sequence>
<keyword evidence="1" id="KW-0472">Membrane</keyword>
<dbReference type="Pfam" id="PF12100">
    <property type="entry name" value="DUF3576"/>
    <property type="match status" value="1"/>
</dbReference>
<feature type="transmembrane region" description="Helical" evidence="1">
    <location>
        <begin position="21"/>
        <end position="41"/>
    </location>
</feature>
<dbReference type="EMBL" id="VFIY01000015">
    <property type="protein sequence ID" value="TPD59191.1"/>
    <property type="molecule type" value="Genomic_DNA"/>
</dbReference>
<reference evidence="3" key="1">
    <citation type="submission" date="2019-06" db="EMBL/GenBank/DDBJ databases">
        <title>The complete genome of Emcibacter congregatus ZYLT.</title>
        <authorList>
            <person name="Zhao Z."/>
        </authorList>
    </citation>
    <scope>NUCLEOTIDE SEQUENCE [LARGE SCALE GENOMIC DNA]</scope>
    <source>
        <strain evidence="3">MCCC 1A06723</strain>
    </source>
</reference>